<proteinExistence type="predicted"/>
<accession>A0A6C0B796</accession>
<dbReference type="EMBL" id="MN739093">
    <property type="protein sequence ID" value="QHS88115.1"/>
    <property type="molecule type" value="Genomic_DNA"/>
</dbReference>
<name>A0A6C0B796_9ZZZZ</name>
<sequence length="120" mass="14520">MENKKDFHYVLSMGDYKLEDTIERINHITFLIGRTGKYTHTLSFDKPVTEKHAISEVEKYLSEYSTEEYYLKIKDDLYIHDDDKYYPVEKKQRYIFIMESCYLEIINYISYNHVMIECGS</sequence>
<protein>
    <submittedName>
        <fullName evidence="1">Uncharacterized protein</fullName>
    </submittedName>
</protein>
<organism evidence="1">
    <name type="scientific">viral metagenome</name>
    <dbReference type="NCBI Taxonomy" id="1070528"/>
    <lineage>
        <taxon>unclassified sequences</taxon>
        <taxon>metagenomes</taxon>
        <taxon>organismal metagenomes</taxon>
    </lineage>
</organism>
<evidence type="ECO:0000313" key="1">
    <source>
        <dbReference type="EMBL" id="QHS88115.1"/>
    </source>
</evidence>
<reference evidence="1" key="1">
    <citation type="journal article" date="2020" name="Nature">
        <title>Giant virus diversity and host interactions through global metagenomics.</title>
        <authorList>
            <person name="Schulz F."/>
            <person name="Roux S."/>
            <person name="Paez-Espino D."/>
            <person name="Jungbluth S."/>
            <person name="Walsh D.A."/>
            <person name="Denef V.J."/>
            <person name="McMahon K.D."/>
            <person name="Konstantinidis K.T."/>
            <person name="Eloe-Fadrosh E.A."/>
            <person name="Kyrpides N.C."/>
            <person name="Woyke T."/>
        </authorList>
    </citation>
    <scope>NUCLEOTIDE SEQUENCE</scope>
    <source>
        <strain evidence="1">GVMAG-M-3300010158-13</strain>
    </source>
</reference>
<dbReference type="AlphaFoldDB" id="A0A6C0B796"/>